<feature type="chain" id="PRO_5046055798" evidence="2">
    <location>
        <begin position="26"/>
        <end position="333"/>
    </location>
</feature>
<keyword evidence="5" id="KW-1185">Reference proteome</keyword>
<dbReference type="Pfam" id="PF08308">
    <property type="entry name" value="PEGA"/>
    <property type="match status" value="1"/>
</dbReference>
<evidence type="ECO:0000256" key="1">
    <source>
        <dbReference type="SAM" id="Phobius"/>
    </source>
</evidence>
<accession>A0ABY9XC77</accession>
<evidence type="ECO:0000256" key="2">
    <source>
        <dbReference type="SAM" id="SignalP"/>
    </source>
</evidence>
<keyword evidence="1" id="KW-0472">Membrane</keyword>
<feature type="signal peptide" evidence="2">
    <location>
        <begin position="1"/>
        <end position="25"/>
    </location>
</feature>
<keyword evidence="2" id="KW-0732">Signal</keyword>
<name>A0ABY9XC77_9BACT</name>
<reference evidence="4 5" key="1">
    <citation type="submission" date="2019-08" db="EMBL/GenBank/DDBJ databases">
        <title>Archangium and Cystobacter genomes.</title>
        <authorList>
            <person name="Chen I.-C.K."/>
            <person name="Wielgoss S."/>
        </authorList>
    </citation>
    <scope>NUCLEOTIDE SEQUENCE [LARGE SCALE GENOMIC DNA]</scope>
    <source>
        <strain evidence="4 5">Cbm 6</strain>
    </source>
</reference>
<keyword evidence="1" id="KW-1133">Transmembrane helix</keyword>
<protein>
    <submittedName>
        <fullName evidence="4">PEGA domain-containing protein</fullName>
    </submittedName>
</protein>
<keyword evidence="1" id="KW-0812">Transmembrane</keyword>
<feature type="domain" description="PEGA" evidence="3">
    <location>
        <begin position="138"/>
        <end position="201"/>
    </location>
</feature>
<evidence type="ECO:0000313" key="5">
    <source>
        <dbReference type="Proteomes" id="UP001611383"/>
    </source>
</evidence>
<evidence type="ECO:0000259" key="3">
    <source>
        <dbReference type="Pfam" id="PF08308"/>
    </source>
</evidence>
<proteinExistence type="predicted"/>
<dbReference type="Proteomes" id="UP001611383">
    <property type="component" value="Chromosome"/>
</dbReference>
<feature type="transmembrane region" description="Helical" evidence="1">
    <location>
        <begin position="215"/>
        <end position="236"/>
    </location>
</feature>
<gene>
    <name evidence="4" type="ORF">F0U60_49010</name>
</gene>
<dbReference type="EMBL" id="CP043494">
    <property type="protein sequence ID" value="WNG53014.1"/>
    <property type="molecule type" value="Genomic_DNA"/>
</dbReference>
<dbReference type="InterPro" id="IPR013229">
    <property type="entry name" value="PEGA"/>
</dbReference>
<dbReference type="Gene3D" id="1.25.40.10">
    <property type="entry name" value="Tetratricopeptide repeat domain"/>
    <property type="match status" value="1"/>
</dbReference>
<evidence type="ECO:0000313" key="4">
    <source>
        <dbReference type="EMBL" id="WNG53014.1"/>
    </source>
</evidence>
<feature type="transmembrane region" description="Helical" evidence="1">
    <location>
        <begin position="277"/>
        <end position="298"/>
    </location>
</feature>
<sequence length="333" mass="36487">MMRKASFGLGLWVTLLSPWALPAAAQSPQPLVGGERPWVQNVSGKDQQAARELFNAANTSLTEGLFVEASEKYLQALRHWDHPAIHYNLALALMKLDRPLEVHEHLLSAMRYGPEPLGTDKFENATRYKELLDTQLVRLSISCDEPGATVTMDGQTLFMGPGRYQGLVRPGTHSIVAMKEGYVTADKSQPLLPGAQVNLDLRPYRLEYQRRWPVWMPWTVMGTGLAAAAGGGLLHLETSKNYRRFDDIVLEQCDSGCNPRENGLSDIRSRGDNLQRAAYGAYALGGAAFVTGVVLAYLNQPQAVPVNPDPGKKTVSVTPLLGGTNGLLATFQF</sequence>
<organism evidence="4 5">
    <name type="scientific">Archangium minus</name>
    <dbReference type="NCBI Taxonomy" id="83450"/>
    <lineage>
        <taxon>Bacteria</taxon>
        <taxon>Pseudomonadati</taxon>
        <taxon>Myxococcota</taxon>
        <taxon>Myxococcia</taxon>
        <taxon>Myxococcales</taxon>
        <taxon>Cystobacterineae</taxon>
        <taxon>Archangiaceae</taxon>
        <taxon>Archangium</taxon>
    </lineage>
</organism>
<dbReference type="SUPFAM" id="SSF48452">
    <property type="entry name" value="TPR-like"/>
    <property type="match status" value="1"/>
</dbReference>
<dbReference type="InterPro" id="IPR011990">
    <property type="entry name" value="TPR-like_helical_dom_sf"/>
</dbReference>